<dbReference type="Proteomes" id="UP000799424">
    <property type="component" value="Unassembled WGS sequence"/>
</dbReference>
<keyword evidence="3" id="KW-0489">Methyltransferase</keyword>
<dbReference type="Gene3D" id="3.40.50.150">
    <property type="entry name" value="Vaccinia Virus protein VP39"/>
    <property type="match status" value="1"/>
</dbReference>
<feature type="domain" description="Methyltransferase" evidence="2">
    <location>
        <begin position="56"/>
        <end position="177"/>
    </location>
</feature>
<sequence>MSDLAKNDPSTVNPNDKDTNSKWGTASKTSACRYSRTNLCQHAIGESLTQMMNIAKDHSVLVVGCGPGKDSITIAHLVGPGGRVVGMDLDRHSIDQAKENLEAFPELKLRVEYHAGDAHDLSRFAGQTFDHIHVNATYHWFTNKPLFLAQAAFVSKAGTCIGIATADGSRPSPIVTIREDILTKLGEDTTNFAHIPTQDELRHDLAAAGFGRVYISRTYNTSSQDSATALLDWIEDSSGNMYLNHLEQDRRVLAREMILEEVKGLSLPDGGLIAQFTLLNAIAYWRGA</sequence>
<dbReference type="PANTHER" id="PTHR43861:SF1">
    <property type="entry name" value="TRANS-ACONITATE 2-METHYLTRANSFERASE"/>
    <property type="match status" value="1"/>
</dbReference>
<protein>
    <submittedName>
        <fullName evidence="3">S-adenosyl-L-methionine-dependent methyltransferase</fullName>
    </submittedName>
</protein>
<dbReference type="GO" id="GO:0032259">
    <property type="term" value="P:methylation"/>
    <property type="evidence" value="ECO:0007669"/>
    <property type="project" value="UniProtKB-KW"/>
</dbReference>
<dbReference type="AlphaFoldDB" id="A0A6A7A2Z0"/>
<evidence type="ECO:0000313" key="3">
    <source>
        <dbReference type="EMBL" id="KAF2827077.1"/>
    </source>
</evidence>
<dbReference type="CDD" id="cd02440">
    <property type="entry name" value="AdoMet_MTases"/>
    <property type="match status" value="1"/>
</dbReference>
<keyword evidence="3" id="KW-0808">Transferase</keyword>
<dbReference type="EMBL" id="MU006225">
    <property type="protein sequence ID" value="KAF2827077.1"/>
    <property type="molecule type" value="Genomic_DNA"/>
</dbReference>
<dbReference type="OrthoDB" id="66144at2759"/>
<gene>
    <name evidence="3" type="ORF">CC86DRAFT_23906</name>
</gene>
<dbReference type="Pfam" id="PF13847">
    <property type="entry name" value="Methyltransf_31"/>
    <property type="match status" value="1"/>
</dbReference>
<reference evidence="3" key="1">
    <citation type="journal article" date="2020" name="Stud. Mycol.">
        <title>101 Dothideomycetes genomes: a test case for predicting lifestyles and emergence of pathogens.</title>
        <authorList>
            <person name="Haridas S."/>
            <person name="Albert R."/>
            <person name="Binder M."/>
            <person name="Bloem J."/>
            <person name="Labutti K."/>
            <person name="Salamov A."/>
            <person name="Andreopoulos B."/>
            <person name="Baker S."/>
            <person name="Barry K."/>
            <person name="Bills G."/>
            <person name="Bluhm B."/>
            <person name="Cannon C."/>
            <person name="Castanera R."/>
            <person name="Culley D."/>
            <person name="Daum C."/>
            <person name="Ezra D."/>
            <person name="Gonzalez J."/>
            <person name="Henrissat B."/>
            <person name="Kuo A."/>
            <person name="Liang C."/>
            <person name="Lipzen A."/>
            <person name="Lutzoni F."/>
            <person name="Magnuson J."/>
            <person name="Mondo S."/>
            <person name="Nolan M."/>
            <person name="Ohm R."/>
            <person name="Pangilinan J."/>
            <person name="Park H.-J."/>
            <person name="Ramirez L."/>
            <person name="Alfaro M."/>
            <person name="Sun H."/>
            <person name="Tritt A."/>
            <person name="Yoshinaga Y."/>
            <person name="Zwiers L.-H."/>
            <person name="Turgeon B."/>
            <person name="Goodwin S."/>
            <person name="Spatafora J."/>
            <person name="Crous P."/>
            <person name="Grigoriev I."/>
        </authorList>
    </citation>
    <scope>NUCLEOTIDE SEQUENCE</scope>
    <source>
        <strain evidence="3">CBS 113818</strain>
    </source>
</reference>
<proteinExistence type="predicted"/>
<dbReference type="SUPFAM" id="SSF53335">
    <property type="entry name" value="S-adenosyl-L-methionine-dependent methyltransferases"/>
    <property type="match status" value="1"/>
</dbReference>
<name>A0A6A7A2Z0_9PLEO</name>
<organism evidence="3 4">
    <name type="scientific">Ophiobolus disseminans</name>
    <dbReference type="NCBI Taxonomy" id="1469910"/>
    <lineage>
        <taxon>Eukaryota</taxon>
        <taxon>Fungi</taxon>
        <taxon>Dikarya</taxon>
        <taxon>Ascomycota</taxon>
        <taxon>Pezizomycotina</taxon>
        <taxon>Dothideomycetes</taxon>
        <taxon>Pleosporomycetidae</taxon>
        <taxon>Pleosporales</taxon>
        <taxon>Pleosporineae</taxon>
        <taxon>Phaeosphaeriaceae</taxon>
        <taxon>Ophiobolus</taxon>
    </lineage>
</organism>
<evidence type="ECO:0000313" key="4">
    <source>
        <dbReference type="Proteomes" id="UP000799424"/>
    </source>
</evidence>
<dbReference type="InterPro" id="IPR025714">
    <property type="entry name" value="Methyltranfer_dom"/>
</dbReference>
<keyword evidence="4" id="KW-1185">Reference proteome</keyword>
<accession>A0A6A7A2Z0</accession>
<evidence type="ECO:0000259" key="2">
    <source>
        <dbReference type="Pfam" id="PF13847"/>
    </source>
</evidence>
<evidence type="ECO:0000256" key="1">
    <source>
        <dbReference type="SAM" id="MobiDB-lite"/>
    </source>
</evidence>
<dbReference type="InterPro" id="IPR029063">
    <property type="entry name" value="SAM-dependent_MTases_sf"/>
</dbReference>
<dbReference type="PANTHER" id="PTHR43861">
    <property type="entry name" value="TRANS-ACONITATE 2-METHYLTRANSFERASE-RELATED"/>
    <property type="match status" value="1"/>
</dbReference>
<feature type="region of interest" description="Disordered" evidence="1">
    <location>
        <begin position="1"/>
        <end position="25"/>
    </location>
</feature>
<dbReference type="GO" id="GO:0008168">
    <property type="term" value="F:methyltransferase activity"/>
    <property type="evidence" value="ECO:0007669"/>
    <property type="project" value="UniProtKB-KW"/>
</dbReference>